<reference evidence="2 3" key="1">
    <citation type="journal article" date="2007" name="Nature">
        <title>Genome of the marsupial Monodelphis domestica reveals innovation in non-coding sequences.</title>
        <authorList>
            <person name="Mikkelsen T.S."/>
            <person name="Wakefield M.J."/>
            <person name="Aken B."/>
            <person name="Amemiya C.T."/>
            <person name="Chang J.L."/>
            <person name="Duke S."/>
            <person name="Garber M."/>
            <person name="Gentles A.J."/>
            <person name="Goodstadt L."/>
            <person name="Heger A."/>
            <person name="Jurka J."/>
            <person name="Kamal M."/>
            <person name="Mauceli E."/>
            <person name="Searle S.M."/>
            <person name="Sharpe T."/>
            <person name="Baker M.L."/>
            <person name="Batzer M.A."/>
            <person name="Benos P.V."/>
            <person name="Belov K."/>
            <person name="Clamp M."/>
            <person name="Cook A."/>
            <person name="Cuff J."/>
            <person name="Das R."/>
            <person name="Davidow L."/>
            <person name="Deakin J.E."/>
            <person name="Fazzari M.J."/>
            <person name="Glass J.L."/>
            <person name="Grabherr M."/>
            <person name="Greally J.M."/>
            <person name="Gu W."/>
            <person name="Hore T.A."/>
            <person name="Huttley G.A."/>
            <person name="Kleber M."/>
            <person name="Jirtle R.L."/>
            <person name="Koina E."/>
            <person name="Lee J.T."/>
            <person name="Mahony S."/>
            <person name="Marra M.A."/>
            <person name="Miller R.D."/>
            <person name="Nicholls R.D."/>
            <person name="Oda M."/>
            <person name="Papenfuss A.T."/>
            <person name="Parra Z.E."/>
            <person name="Pollock D.D."/>
            <person name="Ray D.A."/>
            <person name="Schein J.E."/>
            <person name="Speed T.P."/>
            <person name="Thompson K."/>
            <person name="VandeBerg J.L."/>
            <person name="Wade C.M."/>
            <person name="Walker J.A."/>
            <person name="Waters P.D."/>
            <person name="Webber C."/>
            <person name="Weidman J.R."/>
            <person name="Xie X."/>
            <person name="Zody M.C."/>
            <person name="Baldwin J."/>
            <person name="Abdouelleil A."/>
            <person name="Abdulkadir J."/>
            <person name="Abebe A."/>
            <person name="Abera B."/>
            <person name="Abreu J."/>
            <person name="Acer S.C."/>
            <person name="Aftuck L."/>
            <person name="Alexander A."/>
            <person name="An P."/>
            <person name="Anderson E."/>
            <person name="Anderson S."/>
            <person name="Arachi H."/>
            <person name="Azer M."/>
            <person name="Bachantsang P."/>
            <person name="Barry A."/>
            <person name="Bayul T."/>
            <person name="Berlin A."/>
            <person name="Bessette D."/>
            <person name="Bloom T."/>
            <person name="Bloom T."/>
            <person name="Boguslavskiy L."/>
            <person name="Bonnet C."/>
            <person name="Boukhgalter B."/>
            <person name="Bourzgui I."/>
            <person name="Brown A."/>
            <person name="Cahill P."/>
            <person name="Channer S."/>
            <person name="Cheshatsang Y."/>
            <person name="Chuda L."/>
            <person name="Citroen M."/>
            <person name="Collymore A."/>
            <person name="Cooke P."/>
            <person name="Costello M."/>
            <person name="D'Aco K."/>
            <person name="Daza R."/>
            <person name="De Haan G."/>
            <person name="DeGray S."/>
            <person name="DeMaso C."/>
            <person name="Dhargay N."/>
            <person name="Dooley K."/>
            <person name="Dooley E."/>
            <person name="Doricent M."/>
            <person name="Dorje P."/>
            <person name="Dorjee K."/>
            <person name="Dupes A."/>
            <person name="Elong R."/>
            <person name="Falk J."/>
            <person name="Farina A."/>
            <person name="Faro S."/>
            <person name="Ferguson D."/>
            <person name="Fisher S."/>
            <person name="Foley C.D."/>
            <person name="Franke A."/>
            <person name="Friedrich D."/>
            <person name="Gadbois L."/>
            <person name="Gearin G."/>
            <person name="Gearin C.R."/>
            <person name="Giannoukos G."/>
            <person name="Goode T."/>
            <person name="Graham J."/>
            <person name="Grandbois E."/>
            <person name="Grewal S."/>
            <person name="Gyaltsen K."/>
            <person name="Hafez N."/>
            <person name="Hagos B."/>
            <person name="Hall J."/>
            <person name="Henson C."/>
            <person name="Hollinger A."/>
            <person name="Honan T."/>
            <person name="Huard M.D."/>
            <person name="Hughes L."/>
            <person name="Hurhula B."/>
            <person name="Husby M.E."/>
            <person name="Kamat A."/>
            <person name="Kanga B."/>
            <person name="Kashin S."/>
            <person name="Khazanovich D."/>
            <person name="Kisner P."/>
            <person name="Lance K."/>
            <person name="Lara M."/>
            <person name="Lee W."/>
            <person name="Lennon N."/>
            <person name="Letendre F."/>
            <person name="LeVine R."/>
            <person name="Lipovsky A."/>
            <person name="Liu X."/>
            <person name="Liu J."/>
            <person name="Liu S."/>
            <person name="Lokyitsang T."/>
            <person name="Lokyitsang Y."/>
            <person name="Lubonja R."/>
            <person name="Lui A."/>
            <person name="MacDonald P."/>
            <person name="Magnisalis V."/>
            <person name="Maru K."/>
            <person name="Matthews C."/>
            <person name="McCusker W."/>
            <person name="McDonough S."/>
            <person name="Mehta T."/>
            <person name="Meldrim J."/>
            <person name="Meneus L."/>
            <person name="Mihai O."/>
            <person name="Mihalev A."/>
            <person name="Mihova T."/>
            <person name="Mittelman R."/>
            <person name="Mlenga V."/>
            <person name="Montmayeur A."/>
            <person name="Mulrain L."/>
            <person name="Navidi A."/>
            <person name="Naylor J."/>
            <person name="Negash T."/>
            <person name="Nguyen T."/>
            <person name="Nguyen N."/>
            <person name="Nicol R."/>
            <person name="Norbu C."/>
            <person name="Norbu N."/>
            <person name="Novod N."/>
            <person name="O'Neill B."/>
            <person name="Osman S."/>
            <person name="Markiewicz E."/>
            <person name="Oyono O.L."/>
            <person name="Patti C."/>
            <person name="Phunkhang P."/>
            <person name="Pierre F."/>
            <person name="Priest M."/>
            <person name="Raghuraman S."/>
            <person name="Rege F."/>
            <person name="Reyes R."/>
            <person name="Rise C."/>
            <person name="Rogov P."/>
            <person name="Ross K."/>
            <person name="Ryan E."/>
            <person name="Settipalli S."/>
            <person name="Shea T."/>
            <person name="Sherpa N."/>
            <person name="Shi L."/>
            <person name="Shih D."/>
            <person name="Sparrow T."/>
            <person name="Spaulding J."/>
            <person name="Stalker J."/>
            <person name="Stange-Thomann N."/>
            <person name="Stavropoulos S."/>
            <person name="Stone C."/>
            <person name="Strader C."/>
            <person name="Tesfaye S."/>
            <person name="Thomson T."/>
            <person name="Thoulutsang Y."/>
            <person name="Thoulutsang D."/>
            <person name="Topham K."/>
            <person name="Topping I."/>
            <person name="Tsamla T."/>
            <person name="Vassiliev H."/>
            <person name="Vo A."/>
            <person name="Wangchuk T."/>
            <person name="Wangdi T."/>
            <person name="Weiand M."/>
            <person name="Wilkinson J."/>
            <person name="Wilson A."/>
            <person name="Yadav S."/>
            <person name="Young G."/>
            <person name="Yu Q."/>
            <person name="Zembek L."/>
            <person name="Zhong D."/>
            <person name="Zimmer A."/>
            <person name="Zwirko Z."/>
            <person name="Jaffe D.B."/>
            <person name="Alvarez P."/>
            <person name="Brockman W."/>
            <person name="Butler J."/>
            <person name="Chin C."/>
            <person name="Gnerre S."/>
            <person name="MacCallum I."/>
            <person name="Graves J.A."/>
            <person name="Ponting C.P."/>
            <person name="Breen M."/>
            <person name="Samollow P.B."/>
            <person name="Lander E.S."/>
            <person name="Lindblad-Toh K."/>
        </authorList>
    </citation>
    <scope>NUCLEOTIDE SEQUENCE [LARGE SCALE GENOMIC DNA]</scope>
</reference>
<dbReference type="Ensembl" id="ENSMODT00000009084.4">
    <property type="protein sequence ID" value="ENSMODP00000008909.4"/>
    <property type="gene ID" value="ENSMODG00000007188.4"/>
</dbReference>
<dbReference type="PRINTS" id="PR02051">
    <property type="entry name" value="PROTEINF175"/>
</dbReference>
<sequence>MDQPGSNVLPTDTQVRARSAEGASESSPLTRPRGRGLRRLVSPGRSATRRRRRQRRDRSGLPSSKMEDNVPVKLSGFVLGSLVFQHLNADGDSEGFLVGEMQGEATSSSITDYRSDTLEVVNVIDIQRYIPCFRAFR</sequence>
<keyword evidence="3" id="KW-1185">Reference proteome</keyword>
<evidence type="ECO:0000256" key="1">
    <source>
        <dbReference type="SAM" id="MobiDB-lite"/>
    </source>
</evidence>
<feature type="compositionally biased region" description="Basic residues" evidence="1">
    <location>
        <begin position="47"/>
        <end position="56"/>
    </location>
</feature>
<feature type="compositionally biased region" description="Low complexity" evidence="1">
    <location>
        <begin position="16"/>
        <end position="31"/>
    </location>
</feature>
<dbReference type="Proteomes" id="UP000002280">
    <property type="component" value="Chromosome X"/>
</dbReference>
<protein>
    <submittedName>
        <fullName evidence="2">Uncharacterized protein</fullName>
    </submittedName>
</protein>
<feature type="region of interest" description="Disordered" evidence="1">
    <location>
        <begin position="1"/>
        <end position="68"/>
    </location>
</feature>
<reference evidence="2" key="2">
    <citation type="submission" date="2025-08" db="UniProtKB">
        <authorList>
            <consortium name="Ensembl"/>
        </authorList>
    </citation>
    <scope>IDENTIFICATION</scope>
</reference>
<dbReference type="InterPro" id="IPR023239">
    <property type="entry name" value="BRISC_Abraxas1"/>
</dbReference>
<dbReference type="PRINTS" id="PR02052">
    <property type="entry name" value="ABRAXAS"/>
</dbReference>
<dbReference type="PANTHER" id="PTHR31728">
    <property type="entry name" value="ABRAXAS FAMILY MEMBER"/>
    <property type="match status" value="1"/>
</dbReference>
<feature type="compositionally biased region" description="Polar residues" evidence="1">
    <location>
        <begin position="1"/>
        <end position="14"/>
    </location>
</feature>
<name>F6XAI2_MONDO</name>
<proteinExistence type="predicted"/>
<organism evidence="2 3">
    <name type="scientific">Monodelphis domestica</name>
    <name type="common">Gray short-tailed opossum</name>
    <dbReference type="NCBI Taxonomy" id="13616"/>
    <lineage>
        <taxon>Eukaryota</taxon>
        <taxon>Metazoa</taxon>
        <taxon>Chordata</taxon>
        <taxon>Craniata</taxon>
        <taxon>Vertebrata</taxon>
        <taxon>Euteleostomi</taxon>
        <taxon>Mammalia</taxon>
        <taxon>Metatheria</taxon>
        <taxon>Didelphimorphia</taxon>
        <taxon>Didelphidae</taxon>
        <taxon>Monodelphis</taxon>
    </lineage>
</organism>
<dbReference type="InParanoid" id="F6XAI2"/>
<evidence type="ECO:0000313" key="3">
    <source>
        <dbReference type="Proteomes" id="UP000002280"/>
    </source>
</evidence>
<dbReference type="Pfam" id="PF21125">
    <property type="entry name" value="MPN_2A_DUB_like"/>
    <property type="match status" value="1"/>
</dbReference>
<dbReference type="AlphaFoldDB" id="F6XAI2"/>
<accession>F6XAI2</accession>
<dbReference type="PANTHER" id="PTHR31728:SF2">
    <property type="entry name" value="BRCA1-A COMPLEX SUBUNIT ABRAXAS 1"/>
    <property type="match status" value="1"/>
</dbReference>
<dbReference type="HOGENOM" id="CLU_056671_0_1_1"/>
<dbReference type="eggNOG" id="ENOG502QVCD">
    <property type="taxonomic scope" value="Eukaryota"/>
</dbReference>
<dbReference type="Bgee" id="ENSMODG00000007188">
    <property type="expression patterns" value="Expressed in spermatid and 14 other cell types or tissues"/>
</dbReference>
<dbReference type="InterPro" id="IPR023238">
    <property type="entry name" value="FAM175"/>
</dbReference>
<evidence type="ECO:0000313" key="2">
    <source>
        <dbReference type="Ensembl" id="ENSMODP00000008909.4"/>
    </source>
</evidence>
<dbReference type="STRING" id="13616.ENSMODP00000008909"/>
<reference evidence="2" key="3">
    <citation type="submission" date="2025-09" db="UniProtKB">
        <authorList>
            <consortium name="Ensembl"/>
        </authorList>
    </citation>
    <scope>IDENTIFICATION</scope>
</reference>